<organism evidence="10 11">
    <name type="scientific">Novosphingobium chloroacetimidivorans</name>
    <dbReference type="NCBI Taxonomy" id="1428314"/>
    <lineage>
        <taxon>Bacteria</taxon>
        <taxon>Pseudomonadati</taxon>
        <taxon>Pseudomonadota</taxon>
        <taxon>Alphaproteobacteria</taxon>
        <taxon>Sphingomonadales</taxon>
        <taxon>Sphingomonadaceae</taxon>
        <taxon>Novosphingobium</taxon>
    </lineage>
</organism>
<dbReference type="PRINTS" id="PR01338">
    <property type="entry name" value="TYPE3OMKPROT"/>
</dbReference>
<feature type="signal peptide" evidence="8">
    <location>
        <begin position="1"/>
        <end position="25"/>
    </location>
</feature>
<evidence type="ECO:0000256" key="6">
    <source>
        <dbReference type="ARBA" id="ARBA00023237"/>
    </source>
</evidence>
<keyword evidence="8" id="KW-1133">Transmembrane helix</keyword>
<dbReference type="InterPro" id="IPR045851">
    <property type="entry name" value="AMP-bd_C_sf"/>
</dbReference>
<dbReference type="InterPro" id="IPR006182">
    <property type="entry name" value="FliF_N_dom"/>
</dbReference>
<evidence type="ECO:0000256" key="2">
    <source>
        <dbReference type="ARBA" id="ARBA00009509"/>
    </source>
</evidence>
<feature type="chain" id="PRO_5031603198" description="Lipoprotein" evidence="8">
    <location>
        <begin position="26"/>
        <end position="252"/>
    </location>
</feature>
<dbReference type="Pfam" id="PF01514">
    <property type="entry name" value="YscJ_FliF"/>
    <property type="match status" value="1"/>
</dbReference>
<dbReference type="InterPro" id="IPR003282">
    <property type="entry name" value="T3SS_SctJ"/>
</dbReference>
<dbReference type="Proteomes" id="UP000555448">
    <property type="component" value="Unassembled WGS sequence"/>
</dbReference>
<feature type="domain" description="Flagellar M-ring N-terminal" evidence="9">
    <location>
        <begin position="30"/>
        <end position="196"/>
    </location>
</feature>
<keyword evidence="6 8" id="KW-0998">Cell outer membrane</keyword>
<dbReference type="GO" id="GO:0009279">
    <property type="term" value="C:cell outer membrane"/>
    <property type="evidence" value="ECO:0007669"/>
    <property type="project" value="UniProtKB-SubCell"/>
</dbReference>
<keyword evidence="4 8" id="KW-0472">Membrane</keyword>
<proteinExistence type="inferred from homology"/>
<evidence type="ECO:0000313" key="11">
    <source>
        <dbReference type="Proteomes" id="UP000555448"/>
    </source>
</evidence>
<dbReference type="GO" id="GO:0009306">
    <property type="term" value="P:protein secretion"/>
    <property type="evidence" value="ECO:0007669"/>
    <property type="project" value="InterPro"/>
</dbReference>
<dbReference type="PROSITE" id="PS51257">
    <property type="entry name" value="PROKAR_LIPOPROTEIN"/>
    <property type="match status" value="1"/>
</dbReference>
<comment type="caution">
    <text evidence="10">The sequence shown here is derived from an EMBL/GenBank/DDBJ whole genome shotgun (WGS) entry which is preliminary data.</text>
</comment>
<name>A0A7W7K9T6_9SPHN</name>
<accession>A0A7W7K9T6</accession>
<evidence type="ECO:0000256" key="5">
    <source>
        <dbReference type="ARBA" id="ARBA00023139"/>
    </source>
</evidence>
<dbReference type="NCBIfam" id="TIGR02544">
    <property type="entry name" value="III_secr_YscJ"/>
    <property type="match status" value="1"/>
</dbReference>
<comment type="subcellular location">
    <subcellularLocation>
        <location evidence="1">Cell outer membrane</location>
        <topology evidence="1">Lipid-anchor</topology>
    </subcellularLocation>
</comment>
<dbReference type="Gene3D" id="3.30.300.30">
    <property type="match status" value="1"/>
</dbReference>
<dbReference type="PANTHER" id="PTHR30046:SF2">
    <property type="entry name" value="YOP PROTEINS TRANSLOCATION LIPOPROTEIN J"/>
    <property type="match status" value="1"/>
</dbReference>
<keyword evidence="7 8" id="KW-0449">Lipoprotein</keyword>
<evidence type="ECO:0000256" key="7">
    <source>
        <dbReference type="ARBA" id="ARBA00023288"/>
    </source>
</evidence>
<evidence type="ECO:0000256" key="1">
    <source>
        <dbReference type="ARBA" id="ARBA00004459"/>
    </source>
</evidence>
<protein>
    <recommendedName>
        <fullName evidence="8">Lipoprotein</fullName>
    </recommendedName>
</protein>
<dbReference type="EMBL" id="JACHLR010000008">
    <property type="protein sequence ID" value="MBB4858851.1"/>
    <property type="molecule type" value="Genomic_DNA"/>
</dbReference>
<feature type="transmembrane region" description="Helical" evidence="8">
    <location>
        <begin position="215"/>
        <end position="234"/>
    </location>
</feature>
<dbReference type="PANTHER" id="PTHR30046">
    <property type="entry name" value="FLAGELLAR M-RING PROTEIN"/>
    <property type="match status" value="1"/>
</dbReference>
<dbReference type="AlphaFoldDB" id="A0A7W7K9T6"/>
<reference evidence="10 11" key="1">
    <citation type="submission" date="2020-08" db="EMBL/GenBank/DDBJ databases">
        <title>Functional genomics of gut bacteria from endangered species of beetles.</title>
        <authorList>
            <person name="Carlos-Shanley C."/>
        </authorList>
    </citation>
    <scope>NUCLEOTIDE SEQUENCE [LARGE SCALE GENOMIC DNA]</scope>
    <source>
        <strain evidence="10 11">S00245</strain>
    </source>
</reference>
<evidence type="ECO:0000256" key="8">
    <source>
        <dbReference type="RuleBase" id="RU364102"/>
    </source>
</evidence>
<evidence type="ECO:0000259" key="9">
    <source>
        <dbReference type="Pfam" id="PF01514"/>
    </source>
</evidence>
<keyword evidence="11" id="KW-1185">Reference proteome</keyword>
<evidence type="ECO:0000256" key="3">
    <source>
        <dbReference type="ARBA" id="ARBA00022729"/>
    </source>
</evidence>
<comment type="similarity">
    <text evidence="2 8">Belongs to the YscJ lipoprotein family.</text>
</comment>
<evidence type="ECO:0000313" key="10">
    <source>
        <dbReference type="EMBL" id="MBB4858851.1"/>
    </source>
</evidence>
<keyword evidence="3 8" id="KW-0732">Signal</keyword>
<evidence type="ECO:0000256" key="4">
    <source>
        <dbReference type="ARBA" id="ARBA00023136"/>
    </source>
</evidence>
<dbReference type="InterPro" id="IPR043427">
    <property type="entry name" value="YscJ/FliF"/>
</dbReference>
<dbReference type="RefSeq" id="WP_184244918.1">
    <property type="nucleotide sequence ID" value="NZ_JACHLR010000008.1"/>
</dbReference>
<keyword evidence="8" id="KW-0812">Transmembrane</keyword>
<gene>
    <name evidence="10" type="ORF">HNO88_002177</name>
</gene>
<keyword evidence="5 8" id="KW-0564">Palmitate</keyword>
<sequence>MRAFRLAFRRLGLVLAVLAMPLALAGCGEQDLYSKLSESEANEMVAALGQADIAASKREAGKEGWSVAVDQEQFPRAVDVLRAKGLPRDKYASLGQIFEKKGFVSSPIEERARLNYGLSQELSHTVSEIDGVVEARVHLAIPEADPLSDKVKPSSAAVFVKYQPGFDLRGETGAIKALLTNSVEGLAYDRVSVVMVASQAAAQDTAMSLSNTGSFATAGILGALGLGGLAAVFLRGRKLQPRRHSNLPEPAE</sequence>
<dbReference type="Gene3D" id="3.30.70.1530">
    <property type="entry name" value="Hypothetical protein rpa1041"/>
    <property type="match status" value="1"/>
</dbReference>